<keyword evidence="2" id="KW-0238">DNA-binding</keyword>
<dbReference type="InterPro" id="IPR010982">
    <property type="entry name" value="Lambda_DNA-bd_dom_sf"/>
</dbReference>
<dbReference type="CDD" id="cd00093">
    <property type="entry name" value="HTH_XRE"/>
    <property type="match status" value="1"/>
</dbReference>
<dbReference type="GO" id="GO:0003677">
    <property type="term" value="F:DNA binding"/>
    <property type="evidence" value="ECO:0007669"/>
    <property type="project" value="UniProtKB-KW"/>
</dbReference>
<reference evidence="2" key="1">
    <citation type="submission" date="2017-10" db="EMBL/GenBank/DDBJ databases">
        <title>Resolving the taxonomy of Roseburia spp., Eubacterium rectale and Agathobacter spp. through phylogenomic analysis.</title>
        <authorList>
            <person name="Sheridan P.O."/>
            <person name="Walker A.W."/>
            <person name="Duncan S.H."/>
            <person name="Scott K.P."/>
            <person name="Toole P.W.O."/>
            <person name="Luis P."/>
            <person name="Flint H.J."/>
        </authorList>
    </citation>
    <scope>NUCLEOTIDE SEQUENCE [LARGE SCALE GENOMIC DNA]</scope>
    <source>
        <strain evidence="2">JK10</strain>
    </source>
</reference>
<dbReference type="Pfam" id="PF13274">
    <property type="entry name" value="SocA_Panacea"/>
    <property type="match status" value="1"/>
</dbReference>
<gene>
    <name evidence="2" type="ORF">CSX00_02565</name>
</gene>
<dbReference type="SUPFAM" id="SSF47413">
    <property type="entry name" value="lambda repressor-like DNA-binding domains"/>
    <property type="match status" value="1"/>
</dbReference>
<sequence length="337" mass="39091">MMNCPICGKKHDVELREREATTIIKGATIKYNEKYYVCMESKIDNEFVTGSLENENLLNARNAYRKQVGLLTSDEIVALREKYGLSQVDLSIALGWGEATISRYESKAIQDSAYDNVLQLIRSNPLILYYLYIRNGALFSKNKEEKLIKMINDELSKNGRESIARSKLESFYITHTEPTIENGFKKLDIDKLEIVINYLAKNVKNLFKVKLMKMLWYIDILSFQDTDRSMTGLVYQHANMGALPIGHEAILQLDNVSCEEEIAEDYDNVRYHIIYNEELDLNGLSEKEKNIIDVVIRKFSTMKTKEIVDYMHDEQAYKNTVDGEIIDFHWAKILNEF</sequence>
<name>A0A2G3ED38_9FIRM</name>
<protein>
    <submittedName>
        <fullName evidence="2">DNA-binding protein</fullName>
    </submittedName>
</protein>
<dbReference type="Proteomes" id="UP000224317">
    <property type="component" value="Unassembled WGS sequence"/>
</dbReference>
<evidence type="ECO:0000313" key="3">
    <source>
        <dbReference type="Proteomes" id="UP000224317"/>
    </source>
</evidence>
<accession>A0A2G3ED38</accession>
<dbReference type="AlphaFoldDB" id="A0A2G3ED38"/>
<comment type="caution">
    <text evidence="2">The sequence shown here is derived from an EMBL/GenBank/DDBJ whole genome shotgun (WGS) entry which is preliminary data.</text>
</comment>
<dbReference type="PROSITE" id="PS50943">
    <property type="entry name" value="HTH_CROC1"/>
    <property type="match status" value="1"/>
</dbReference>
<dbReference type="NCBIfam" id="TIGR03830">
    <property type="entry name" value="CxxCG_CxxCG_HTH"/>
    <property type="match status" value="1"/>
</dbReference>
<feature type="domain" description="HTH cro/C1-type" evidence="1">
    <location>
        <begin position="76"/>
        <end position="106"/>
    </location>
</feature>
<dbReference type="RefSeq" id="WP_099412749.1">
    <property type="nucleotide sequence ID" value="NZ_PDYH01000008.1"/>
</dbReference>
<evidence type="ECO:0000259" key="1">
    <source>
        <dbReference type="PROSITE" id="PS50943"/>
    </source>
</evidence>
<dbReference type="InterPro" id="IPR025272">
    <property type="entry name" value="SocA_Panacea"/>
</dbReference>
<proteinExistence type="predicted"/>
<dbReference type="InterPro" id="IPR001387">
    <property type="entry name" value="Cro/C1-type_HTH"/>
</dbReference>
<organism evidence="2 3">
    <name type="scientific">Pseudobutyrivibrio ruminis</name>
    <dbReference type="NCBI Taxonomy" id="46206"/>
    <lineage>
        <taxon>Bacteria</taxon>
        <taxon>Bacillati</taxon>
        <taxon>Bacillota</taxon>
        <taxon>Clostridia</taxon>
        <taxon>Lachnospirales</taxon>
        <taxon>Lachnospiraceae</taxon>
        <taxon>Pseudobutyrivibrio</taxon>
    </lineage>
</organism>
<dbReference type="Gene3D" id="1.10.260.40">
    <property type="entry name" value="lambda repressor-like DNA-binding domains"/>
    <property type="match status" value="1"/>
</dbReference>
<keyword evidence="3" id="KW-1185">Reference proteome</keyword>
<evidence type="ECO:0000313" key="2">
    <source>
        <dbReference type="EMBL" id="PHU41216.1"/>
    </source>
</evidence>
<dbReference type="InterPro" id="IPR022452">
    <property type="entry name" value="MqsA"/>
</dbReference>
<dbReference type="EMBL" id="PDYH01000008">
    <property type="protein sequence ID" value="PHU41216.1"/>
    <property type="molecule type" value="Genomic_DNA"/>
</dbReference>